<dbReference type="RefSeq" id="WP_043527765.1">
    <property type="nucleotide sequence ID" value="NZ_BAABKU010000004.1"/>
</dbReference>
<feature type="transmembrane region" description="Helical" evidence="1">
    <location>
        <begin position="42"/>
        <end position="62"/>
    </location>
</feature>
<feature type="transmembrane region" description="Helical" evidence="1">
    <location>
        <begin position="115"/>
        <end position="144"/>
    </location>
</feature>
<feature type="transmembrane region" description="Helical" evidence="1">
    <location>
        <begin position="74"/>
        <end position="95"/>
    </location>
</feature>
<proteinExistence type="predicted"/>
<accession>A0A0A6X593</accession>
<feature type="transmembrane region" description="Helical" evidence="1">
    <location>
        <begin position="165"/>
        <end position="195"/>
    </location>
</feature>
<comment type="caution">
    <text evidence="2">The sequence shown here is derived from an EMBL/GenBank/DDBJ whole genome shotgun (WGS) entry which is preliminary data.</text>
</comment>
<keyword evidence="1" id="KW-1133">Transmembrane helix</keyword>
<name>A0A0A6X593_ACTUT</name>
<evidence type="ECO:0000313" key="2">
    <source>
        <dbReference type="EMBL" id="KHD75272.1"/>
    </source>
</evidence>
<keyword evidence="1" id="KW-0472">Membrane</keyword>
<gene>
    <name evidence="2" type="ORF">MB27_23705</name>
</gene>
<organism evidence="2 3">
    <name type="scientific">Actinoplanes utahensis</name>
    <dbReference type="NCBI Taxonomy" id="1869"/>
    <lineage>
        <taxon>Bacteria</taxon>
        <taxon>Bacillati</taxon>
        <taxon>Actinomycetota</taxon>
        <taxon>Actinomycetes</taxon>
        <taxon>Micromonosporales</taxon>
        <taxon>Micromonosporaceae</taxon>
        <taxon>Actinoplanes</taxon>
    </lineage>
</organism>
<dbReference type="eggNOG" id="COG1277">
    <property type="taxonomic scope" value="Bacteria"/>
</dbReference>
<dbReference type="AlphaFoldDB" id="A0A0A6X593"/>
<evidence type="ECO:0000313" key="3">
    <source>
        <dbReference type="Proteomes" id="UP000054537"/>
    </source>
</evidence>
<keyword evidence="1" id="KW-0812">Transmembrane</keyword>
<protein>
    <submittedName>
        <fullName evidence="2">Uncharacterized protein</fullName>
    </submittedName>
</protein>
<sequence>MTATTPLSTVATVPSAAAAHRVPLSRLTLVELRKLADTRAGLWLLIVIGLATAATSVIMLGWADDSEQTFSALYTFGLVPSAVLLPVLGILSVTSEWSQRTALSTFTLVPARVRVMLAKVAAGVLIAVAATVATAVLAAVANLVALGTGGDGSWTLDPTLIWQSLLLQIIFVLMGNAFGALLLNTPLAIVAFFALPTVWTVLGDSIRALRDAAGWLDLNVTSQALLERDMTSGEWARLAASAAVWVVLPLLLGTVRVLRREVS</sequence>
<dbReference type="EMBL" id="JRTT01000029">
    <property type="protein sequence ID" value="KHD75272.1"/>
    <property type="molecule type" value="Genomic_DNA"/>
</dbReference>
<dbReference type="Proteomes" id="UP000054537">
    <property type="component" value="Unassembled WGS sequence"/>
</dbReference>
<dbReference type="OrthoDB" id="3822725at2"/>
<reference evidence="2 3" key="1">
    <citation type="submission" date="2014-10" db="EMBL/GenBank/DDBJ databases">
        <title>Draft genome sequence of Actinoplanes utahensis NRRL 12052.</title>
        <authorList>
            <person name="Velasco-Bucheli B."/>
            <person name="del Cerro C."/>
            <person name="Hormigo D."/>
            <person name="Garcia J.L."/>
            <person name="Acebal C."/>
            <person name="Arroyo M."/>
            <person name="de la Mata I."/>
        </authorList>
    </citation>
    <scope>NUCLEOTIDE SEQUENCE [LARGE SCALE GENOMIC DNA]</scope>
    <source>
        <strain evidence="2 3">NRRL 12052</strain>
    </source>
</reference>
<feature type="transmembrane region" description="Helical" evidence="1">
    <location>
        <begin position="235"/>
        <end position="258"/>
    </location>
</feature>
<keyword evidence="3" id="KW-1185">Reference proteome</keyword>
<evidence type="ECO:0000256" key="1">
    <source>
        <dbReference type="SAM" id="Phobius"/>
    </source>
</evidence>
<dbReference type="STRING" id="1869.MB27_23705"/>